<feature type="domain" description="Ice-binding protein C-terminal" evidence="3">
    <location>
        <begin position="623"/>
        <end position="648"/>
    </location>
</feature>
<evidence type="ECO:0000313" key="5">
    <source>
        <dbReference type="Proteomes" id="UP001056201"/>
    </source>
</evidence>
<name>A0ABY4S0M3_AQUTE</name>
<keyword evidence="1" id="KW-0472">Membrane</keyword>
<protein>
    <submittedName>
        <fullName evidence="4">PEP-CTERM sorting domain-containing protein</fullName>
    </submittedName>
</protein>
<organism evidence="4 5">
    <name type="scientific">Aquincola tertiaricarbonis</name>
    <dbReference type="NCBI Taxonomy" id="391953"/>
    <lineage>
        <taxon>Bacteria</taxon>
        <taxon>Pseudomonadati</taxon>
        <taxon>Pseudomonadota</taxon>
        <taxon>Betaproteobacteria</taxon>
        <taxon>Burkholderiales</taxon>
        <taxon>Sphaerotilaceae</taxon>
        <taxon>Aquincola</taxon>
    </lineage>
</organism>
<dbReference type="SUPFAM" id="SSF51126">
    <property type="entry name" value="Pectin lyase-like"/>
    <property type="match status" value="2"/>
</dbReference>
<proteinExistence type="predicted"/>
<keyword evidence="5" id="KW-1185">Reference proteome</keyword>
<evidence type="ECO:0000256" key="2">
    <source>
        <dbReference type="SAM" id="SignalP"/>
    </source>
</evidence>
<dbReference type="Pfam" id="PF07589">
    <property type="entry name" value="PEP-CTERM"/>
    <property type="match status" value="1"/>
</dbReference>
<sequence>MKRQAKQPVPSLSLIALTVAALCQPAAAADYIWQGGDGQWLDASKWTLLGVPGAGDTATINFTSTGSVDLHDTRSLDRLTMNGGRLGGNGTLNLGSLVFNGGALGATSFGSGGTINVSDATTFNGNGAQDVALSQRLNLNGNSTWTAGNGRLAVDGAYSAGNTSYPGALLRIGTGTTFTDEGAASSNGYKVLGGGDYTVINEGTYQRNGLGTTWARGLDNRGVLNVQSGIFAVESGNWLSTSSGQVNVAQGAELWLANTTFTGGSINNAGKVMVIGNDSHVQAAASISGQWQIDRGRLFVQGQQRIGAFTLNGGDLTGQGTLTVDSLEFNAGKVTNPSFLTGLRLDVQGTARFDGSNLLRIESSAQLQLNGNSTWTAGNGRLAVDGAYSAGNTSYPSALLRIGTGTTFTDEGAASSNGYKVLGGGTATVVNNGTYIRSGLGTTEAYGLSNAGLLDLTEGALAVDSTLVNTGTLNIRTGTMLQGLSGSIRNDGLLQGDGTVRTVDLRHALVNAGTLTPGSLGSAGQLQVDGDLTLLGAGALRIDLAANAHDLVNITSDMRLGGTLQIWASPTLELHTGDSFVVATYGQRLDGSTFDQVLWLGQGGNPFSVEYGDHALTLRVTAAVPEPSIAMMLLLGLGVAVPVVRRRR</sequence>
<feature type="transmembrane region" description="Helical" evidence="1">
    <location>
        <begin position="627"/>
        <end position="644"/>
    </location>
</feature>
<dbReference type="RefSeq" id="WP_250194765.1">
    <property type="nucleotide sequence ID" value="NZ_CP097635.1"/>
</dbReference>
<feature type="chain" id="PRO_5045110538" evidence="2">
    <location>
        <begin position="29"/>
        <end position="648"/>
    </location>
</feature>
<gene>
    <name evidence="4" type="ORF">MW290_11335</name>
</gene>
<evidence type="ECO:0000259" key="3">
    <source>
        <dbReference type="Pfam" id="PF07589"/>
    </source>
</evidence>
<dbReference type="Proteomes" id="UP001056201">
    <property type="component" value="Chromosome 1"/>
</dbReference>
<dbReference type="EMBL" id="CP097635">
    <property type="protein sequence ID" value="URI06502.1"/>
    <property type="molecule type" value="Genomic_DNA"/>
</dbReference>
<dbReference type="InterPro" id="IPR013424">
    <property type="entry name" value="Ice-binding_C"/>
</dbReference>
<evidence type="ECO:0000313" key="4">
    <source>
        <dbReference type="EMBL" id="URI06502.1"/>
    </source>
</evidence>
<dbReference type="InterPro" id="IPR011050">
    <property type="entry name" value="Pectin_lyase_fold/virulence"/>
</dbReference>
<evidence type="ECO:0000256" key="1">
    <source>
        <dbReference type="SAM" id="Phobius"/>
    </source>
</evidence>
<keyword evidence="1" id="KW-1133">Transmembrane helix</keyword>
<keyword evidence="1" id="KW-0812">Transmembrane</keyword>
<accession>A0ABY4S0M3</accession>
<feature type="signal peptide" evidence="2">
    <location>
        <begin position="1"/>
        <end position="28"/>
    </location>
</feature>
<reference evidence="4" key="1">
    <citation type="submission" date="2022-05" db="EMBL/GenBank/DDBJ databases">
        <title>An RpoN-dependent PEP-CTERM gene is involved in floc formation of an Aquincola tertiaricarbonis strain.</title>
        <authorList>
            <person name="Qiu D."/>
            <person name="Xia M."/>
        </authorList>
    </citation>
    <scope>NUCLEOTIDE SEQUENCE</scope>
    <source>
        <strain evidence="4">RN12</strain>
    </source>
</reference>
<keyword evidence="2" id="KW-0732">Signal</keyword>